<dbReference type="HOGENOM" id="CLU_108893_0_0_4"/>
<accession>D6CTQ1</accession>
<reference key="1">
    <citation type="submission" date="2009-07" db="EMBL/GenBank/DDBJ databases">
        <authorList>
            <person name="Genoscope - CEA"/>
        </authorList>
    </citation>
    <scope>NUCLEOTIDE SEQUENCE</scope>
    <source>
        <strain>3As</strain>
    </source>
</reference>
<proteinExistence type="predicted"/>
<dbReference type="Proteomes" id="UP000078599">
    <property type="component" value="Unassembled WGS sequence"/>
</dbReference>
<reference evidence="1" key="3">
    <citation type="submission" date="2010-07" db="EMBL/GenBank/DDBJ databases">
        <authorList>
            <person name="Genoscope - CEA"/>
        </authorList>
    </citation>
    <scope>NUCLEOTIDE SEQUENCE</scope>
    <source>
        <strain evidence="1">3As</strain>
    </source>
</reference>
<evidence type="ECO:0000313" key="1">
    <source>
        <dbReference type="EMBL" id="CAZ88670.1"/>
    </source>
</evidence>
<sequence length="181" mass="20008">MQRRSFVTVIVGLVGTVSGYLLGRRPAQAQGNGMMGGGMMGGGMMGGMMSPENMRGPMRTGMELFERHKLIRRQVTELPDGVHDVTTSADPTTAALIKEHVIDMYRRLDEDRPFPYPMSNSVPQMFANPTKYQRKLDILPDGVAVTETSSDPEMVAVIKAHARELDRFAKDGMPAMMRGMM</sequence>
<reference evidence="2 4" key="4">
    <citation type="submission" date="2015-03" db="EMBL/GenBank/DDBJ databases">
        <authorList>
            <person name="Regsiter A."/>
            <person name="william w."/>
        </authorList>
    </citation>
    <scope>NUCLEOTIDE SEQUENCE [LARGE SCALE GENOMIC DNA]</scope>
    <source>
        <strain evidence="2 4">CB1</strain>
    </source>
</reference>
<dbReference type="Proteomes" id="UP000002372">
    <property type="component" value="Chromosome"/>
</dbReference>
<dbReference type="EMBL" id="CTRI01000012">
    <property type="protein sequence ID" value="CQR31904.1"/>
    <property type="molecule type" value="Genomic_DNA"/>
</dbReference>
<dbReference type="RefSeq" id="WP_013105985.1">
    <property type="nucleotide sequence ID" value="NC_014145.1"/>
</dbReference>
<evidence type="ECO:0000313" key="4">
    <source>
        <dbReference type="Proteomes" id="UP000078599"/>
    </source>
</evidence>
<reference evidence="3" key="2">
    <citation type="journal article" date="2010" name="PLoS Genet.">
        <title>Structure, function, and evolution of the Thiomonas spp. genome.</title>
        <authorList>
            <person name="Arsene-Ploetze F."/>
            <person name="Koechler S."/>
            <person name="Marchal M."/>
            <person name="Coppee J.Y."/>
            <person name="Chandler M."/>
            <person name="Bonnefoy V."/>
            <person name="Brochier-Armanet C."/>
            <person name="Barakat M."/>
            <person name="Barbe V."/>
            <person name="Battaglia-Brunet F."/>
            <person name="Bruneel O."/>
            <person name="Bryan C.G."/>
            <person name="Cleiss-Arnold J."/>
            <person name="Cruveiller S."/>
            <person name="Erhardt M."/>
            <person name="Heinrich-Salmeron A."/>
            <person name="Hommais F."/>
            <person name="Joulian C."/>
            <person name="Krin E."/>
            <person name="Lieutaud A."/>
            <person name="Lievremont D."/>
            <person name="Michel C."/>
            <person name="Muller D."/>
            <person name="Ortet P."/>
            <person name="Proux C."/>
            <person name="Siguier P."/>
            <person name="Roche D."/>
            <person name="Rouy Z."/>
            <person name="Salvignol G."/>
            <person name="Slyemi D."/>
            <person name="Talla E."/>
            <person name="Weiss S."/>
            <person name="Weissenbach J."/>
            <person name="Medigue C."/>
            <person name="Bertin P.N."/>
        </authorList>
    </citation>
    <scope>NUCLEOTIDE SEQUENCE [LARGE SCALE GENOMIC DNA]</scope>
    <source>
        <strain evidence="3">DSM 22701 / CIP 110005 / 3As</strain>
    </source>
</reference>
<name>D6CTQ1_THIA3</name>
<dbReference type="AlphaFoldDB" id="D6CTQ1"/>
<dbReference type="KEGG" id="thi:THI_2009"/>
<gene>
    <name evidence="1" type="ordered locus">THI_2009</name>
    <name evidence="2" type="ORF">THICB1_20017</name>
</gene>
<evidence type="ECO:0000313" key="3">
    <source>
        <dbReference type="Proteomes" id="UP000002372"/>
    </source>
</evidence>
<dbReference type="EMBL" id="FP475956">
    <property type="protein sequence ID" value="CAZ88670.1"/>
    <property type="molecule type" value="Genomic_DNA"/>
</dbReference>
<keyword evidence="4" id="KW-1185">Reference proteome</keyword>
<evidence type="ECO:0000313" key="2">
    <source>
        <dbReference type="EMBL" id="CQR31904.1"/>
    </source>
</evidence>
<dbReference type="eggNOG" id="COG1416">
    <property type="taxonomic scope" value="Bacteria"/>
</dbReference>
<organism evidence="1 3">
    <name type="scientific">Thiomonas arsenitoxydans (strain DSM 22701 / CIP 110005 / 3As)</name>
    <dbReference type="NCBI Taxonomy" id="426114"/>
    <lineage>
        <taxon>Bacteria</taxon>
        <taxon>Pseudomonadati</taxon>
        <taxon>Pseudomonadota</taxon>
        <taxon>Betaproteobacteria</taxon>
        <taxon>Burkholderiales</taxon>
        <taxon>Thiomonas</taxon>
    </lineage>
</organism>
<protein>
    <submittedName>
        <fullName evidence="1">Uncharacterized protein</fullName>
    </submittedName>
</protein>